<dbReference type="Pfam" id="PF00226">
    <property type="entry name" value="DnaJ"/>
    <property type="match status" value="1"/>
</dbReference>
<gene>
    <name evidence="4" type="ORF">Glove_209g165</name>
</gene>
<dbReference type="PANTHER" id="PTHR44144:SF1">
    <property type="entry name" value="DNAJ HOMOLOG SUBFAMILY C MEMBER 9"/>
    <property type="match status" value="1"/>
</dbReference>
<dbReference type="SMART" id="SM00271">
    <property type="entry name" value="DnaJ"/>
    <property type="match status" value="1"/>
</dbReference>
<dbReference type="PROSITE" id="PS50076">
    <property type="entry name" value="DNAJ_2"/>
    <property type="match status" value="1"/>
</dbReference>
<dbReference type="STRING" id="1348612.A0A397ILN6"/>
<dbReference type="InterPro" id="IPR052594">
    <property type="entry name" value="J_domain-containing_protein"/>
</dbReference>
<feature type="compositionally biased region" description="Acidic residues" evidence="2">
    <location>
        <begin position="300"/>
        <end position="309"/>
    </location>
</feature>
<dbReference type="PROSITE" id="PS00636">
    <property type="entry name" value="DNAJ_1"/>
    <property type="match status" value="1"/>
</dbReference>
<dbReference type="InterPro" id="IPR036869">
    <property type="entry name" value="J_dom_sf"/>
</dbReference>
<dbReference type="GO" id="GO:0005634">
    <property type="term" value="C:nucleus"/>
    <property type="evidence" value="ECO:0007669"/>
    <property type="project" value="TreeGrafter"/>
</dbReference>
<feature type="domain" description="J" evidence="3">
    <location>
        <begin position="38"/>
        <end position="108"/>
    </location>
</feature>
<dbReference type="Gene3D" id="1.10.287.110">
    <property type="entry name" value="DnaJ domain"/>
    <property type="match status" value="1"/>
</dbReference>
<feature type="coiled-coil region" evidence="1">
    <location>
        <begin position="219"/>
        <end position="246"/>
    </location>
</feature>
<dbReference type="OrthoDB" id="110024at2759"/>
<organism evidence="4 5">
    <name type="scientific">Diversispora epigaea</name>
    <dbReference type="NCBI Taxonomy" id="1348612"/>
    <lineage>
        <taxon>Eukaryota</taxon>
        <taxon>Fungi</taxon>
        <taxon>Fungi incertae sedis</taxon>
        <taxon>Mucoromycota</taxon>
        <taxon>Glomeromycotina</taxon>
        <taxon>Glomeromycetes</taxon>
        <taxon>Diversisporales</taxon>
        <taxon>Diversisporaceae</taxon>
        <taxon>Diversispora</taxon>
    </lineage>
</organism>
<protein>
    <recommendedName>
        <fullName evidence="3">J domain-containing protein</fullName>
    </recommendedName>
</protein>
<dbReference type="InterPro" id="IPR056453">
    <property type="entry name" value="HTH_DNAJC9"/>
</dbReference>
<dbReference type="Pfam" id="PF23302">
    <property type="entry name" value="HTH_DNAJC9"/>
    <property type="match status" value="1"/>
</dbReference>
<dbReference type="SUPFAM" id="SSF46565">
    <property type="entry name" value="Chaperone J-domain"/>
    <property type="match status" value="1"/>
</dbReference>
<dbReference type="InterPro" id="IPR018253">
    <property type="entry name" value="DnaJ_domain_CS"/>
</dbReference>
<evidence type="ECO:0000256" key="1">
    <source>
        <dbReference type="SAM" id="Coils"/>
    </source>
</evidence>
<feature type="region of interest" description="Disordered" evidence="2">
    <location>
        <begin position="283"/>
        <end position="370"/>
    </location>
</feature>
<evidence type="ECO:0000313" key="4">
    <source>
        <dbReference type="EMBL" id="RHZ75742.1"/>
    </source>
</evidence>
<keyword evidence="1" id="KW-0175">Coiled coil</keyword>
<reference evidence="4 5" key="1">
    <citation type="submission" date="2018-08" db="EMBL/GenBank/DDBJ databases">
        <title>Genome and evolution of the arbuscular mycorrhizal fungus Diversispora epigaea (formerly Glomus versiforme) and its bacterial endosymbionts.</title>
        <authorList>
            <person name="Sun X."/>
            <person name="Fei Z."/>
            <person name="Harrison M."/>
        </authorList>
    </citation>
    <scope>NUCLEOTIDE SEQUENCE [LARGE SCALE GENOMIC DNA]</scope>
    <source>
        <strain evidence="4 5">IT104</strain>
    </source>
</reference>
<name>A0A397ILN6_9GLOM</name>
<dbReference type="InterPro" id="IPR001623">
    <property type="entry name" value="DnaJ_domain"/>
</dbReference>
<proteinExistence type="predicted"/>
<dbReference type="CDD" id="cd06257">
    <property type="entry name" value="DnaJ"/>
    <property type="match status" value="1"/>
</dbReference>
<feature type="compositionally biased region" description="Basic and acidic residues" evidence="2">
    <location>
        <begin position="335"/>
        <end position="351"/>
    </location>
</feature>
<dbReference type="Proteomes" id="UP000266861">
    <property type="component" value="Unassembled WGS sequence"/>
</dbReference>
<dbReference type="GO" id="GO:0005737">
    <property type="term" value="C:cytoplasm"/>
    <property type="evidence" value="ECO:0007669"/>
    <property type="project" value="TreeGrafter"/>
</dbReference>
<accession>A0A397ILN6</accession>
<keyword evidence="5" id="KW-1185">Reference proteome</keyword>
<dbReference type="PRINTS" id="PR00625">
    <property type="entry name" value="JDOMAIN"/>
</dbReference>
<evidence type="ECO:0000313" key="5">
    <source>
        <dbReference type="Proteomes" id="UP000266861"/>
    </source>
</evidence>
<evidence type="ECO:0000259" key="3">
    <source>
        <dbReference type="PROSITE" id="PS50076"/>
    </source>
</evidence>
<sequence length="370" mass="43048">MIFSYLKLFNYFFAFSNTKYQIKHSKMSKDITSTANEDLYSRLSLTSEATTAEIKKAYHRLALQYHPDKHTNLTLKEREEATRKFQYIGYAYAILSDPKKRETYDKTGDTEGLEGLENLDKEGWDAFFKELWSGTVTSESIEEFRTNYQGSSEERNELIETYKKYKGDMNKIMQHITCGSVEDEPRFIEILQTSISSNEITYYKKFTTTTSETARANRKKEAESEAQEAEEMAKKLGLDKKLLKDNGNDEDHLKQIIQSRSEKRMSALLENLESKYVNNKKSKKLKTNKTKSKKKNFIVSDDDEEEEEIDKLGFNEPTEEEFKAMQEKLMANRANRKEEDSKTENSSEDNVKLNGTSRNVKVGRSNRSKK</sequence>
<comment type="caution">
    <text evidence="4">The sequence shown here is derived from an EMBL/GenBank/DDBJ whole genome shotgun (WGS) entry which is preliminary data.</text>
</comment>
<dbReference type="PANTHER" id="PTHR44144">
    <property type="entry name" value="DNAJ HOMOLOG SUBFAMILY C MEMBER 9"/>
    <property type="match status" value="1"/>
</dbReference>
<evidence type="ECO:0000256" key="2">
    <source>
        <dbReference type="SAM" id="MobiDB-lite"/>
    </source>
</evidence>
<dbReference type="EMBL" id="PQFF01000196">
    <property type="protein sequence ID" value="RHZ75742.1"/>
    <property type="molecule type" value="Genomic_DNA"/>
</dbReference>
<feature type="compositionally biased region" description="Basic residues" evidence="2">
    <location>
        <begin position="283"/>
        <end position="296"/>
    </location>
</feature>
<dbReference type="GO" id="GO:0031072">
    <property type="term" value="F:heat shock protein binding"/>
    <property type="evidence" value="ECO:0007669"/>
    <property type="project" value="TreeGrafter"/>
</dbReference>
<dbReference type="AlphaFoldDB" id="A0A397ILN6"/>